<sequence>MEYHTEILIVGGGLGGVAAALAAGRQGHRVILASGHDRLGGQLTTQGVPPDEHPWIEMFGATASYRALRRAIRDYYRRHYPLIGRAQRDPYLNPGNAWVSRLAHEPRVAVQVINDLLAPLQASGNLALWRGYHPTHVTADRDRVRAVTLTGAAGESLTVTADYVLDATELGDLLELGGVEYVAGAEAQAETGEPHARERADPLNQQGFTWVFAVEHRPGEDHTIERPAMYEFWRSYQAPFWPGPHLGWRYPHPITSKTVTARLDFDDPTQAYSGPVGRAPVPDDGVNFWTYRRILYGAHFDGDVRDIVIVNWPQNDYWLLPLVGVSEEARARASNEARQLSLCLLYWLQTEAPRPDGGTCFPGLRLHRETFGTPDGLAQEPYYREARRIRAEFVVREQDLSLEARGTEGPAKYADSVGVGAYRIDLHPSTGGDPYIDLDVWPFQIPLGALLPVRIENVLPAAKNIGTTHVTNGCFRLHPVEWNIGEAAGLLAAYCLERRVAPRQVRASADLMADFQRLLVSQGIELDWPEIHPL</sequence>
<dbReference type="InterPro" id="IPR005288">
    <property type="entry name" value="NadB"/>
</dbReference>
<dbReference type="PANTHER" id="PTHR42716">
    <property type="entry name" value="L-ASPARTATE OXIDASE"/>
    <property type="match status" value="1"/>
</dbReference>
<dbReference type="AlphaFoldDB" id="A0A537L772"/>
<evidence type="ECO:0000313" key="2">
    <source>
        <dbReference type="Proteomes" id="UP000318661"/>
    </source>
</evidence>
<comment type="caution">
    <text evidence="1">The sequence shown here is derived from an EMBL/GenBank/DDBJ whole genome shotgun (WGS) entry which is preliminary data.</text>
</comment>
<gene>
    <name evidence="1" type="ORF">E6G99_11140</name>
</gene>
<dbReference type="InterPro" id="IPR036188">
    <property type="entry name" value="FAD/NAD-bd_sf"/>
</dbReference>
<dbReference type="Pfam" id="PF12831">
    <property type="entry name" value="FAD_oxidored"/>
    <property type="match status" value="1"/>
</dbReference>
<dbReference type="PANTHER" id="PTHR42716:SF1">
    <property type="entry name" value="SLL0471 PROTEIN"/>
    <property type="match status" value="1"/>
</dbReference>
<reference evidence="1 2" key="1">
    <citation type="journal article" date="2019" name="Nat. Microbiol.">
        <title>Mediterranean grassland soil C-N compound turnover is dependent on rainfall and depth, and is mediated by genomically divergent microorganisms.</title>
        <authorList>
            <person name="Diamond S."/>
            <person name="Andeer P.F."/>
            <person name="Li Z."/>
            <person name="Crits-Christoph A."/>
            <person name="Burstein D."/>
            <person name="Anantharaman K."/>
            <person name="Lane K.R."/>
            <person name="Thomas B.C."/>
            <person name="Pan C."/>
            <person name="Northen T.R."/>
            <person name="Banfield J.F."/>
        </authorList>
    </citation>
    <scope>NUCLEOTIDE SEQUENCE [LARGE SCALE GENOMIC DNA]</scope>
    <source>
        <strain evidence="1">NP_2</strain>
    </source>
</reference>
<proteinExistence type="predicted"/>
<evidence type="ECO:0000313" key="1">
    <source>
        <dbReference type="EMBL" id="TMJ03875.1"/>
    </source>
</evidence>
<dbReference type="EMBL" id="VBAJ01000277">
    <property type="protein sequence ID" value="TMJ03875.1"/>
    <property type="molecule type" value="Genomic_DNA"/>
</dbReference>
<dbReference type="Gene3D" id="3.40.50.720">
    <property type="entry name" value="NAD(P)-binding Rossmann-like Domain"/>
    <property type="match status" value="1"/>
</dbReference>
<accession>A0A537L772</accession>
<organism evidence="1 2">
    <name type="scientific">Candidatus Segetimicrobium genomatis</name>
    <dbReference type="NCBI Taxonomy" id="2569760"/>
    <lineage>
        <taxon>Bacteria</taxon>
        <taxon>Bacillati</taxon>
        <taxon>Candidatus Sysuimicrobiota</taxon>
        <taxon>Candidatus Sysuimicrobiia</taxon>
        <taxon>Candidatus Sysuimicrobiales</taxon>
        <taxon>Candidatus Segetimicrobiaceae</taxon>
        <taxon>Candidatus Segetimicrobium</taxon>
    </lineage>
</organism>
<dbReference type="GO" id="GO:0009435">
    <property type="term" value="P:NAD+ biosynthetic process"/>
    <property type="evidence" value="ECO:0007669"/>
    <property type="project" value="InterPro"/>
</dbReference>
<dbReference type="SUPFAM" id="SSF51905">
    <property type="entry name" value="FAD/NAD(P)-binding domain"/>
    <property type="match status" value="1"/>
</dbReference>
<protein>
    <submittedName>
        <fullName evidence="1">FAD-dependent oxidoreductase</fullName>
    </submittedName>
</protein>
<dbReference type="Proteomes" id="UP000318661">
    <property type="component" value="Unassembled WGS sequence"/>
</dbReference>
<name>A0A537L772_9BACT</name>
<dbReference type="GO" id="GO:0008734">
    <property type="term" value="F:L-aspartate oxidase activity"/>
    <property type="evidence" value="ECO:0007669"/>
    <property type="project" value="InterPro"/>
</dbReference>